<dbReference type="AlphaFoldDB" id="A0A1I1LID2"/>
<evidence type="ECO:0000313" key="2">
    <source>
        <dbReference type="Proteomes" id="UP000198862"/>
    </source>
</evidence>
<gene>
    <name evidence="1" type="ORF">SAMN02745724_02400</name>
</gene>
<organism evidence="1 2">
    <name type="scientific">Pseudoalteromonas denitrificans DSM 6059</name>
    <dbReference type="NCBI Taxonomy" id="1123010"/>
    <lineage>
        <taxon>Bacteria</taxon>
        <taxon>Pseudomonadati</taxon>
        <taxon>Pseudomonadota</taxon>
        <taxon>Gammaproteobacteria</taxon>
        <taxon>Alteromonadales</taxon>
        <taxon>Pseudoalteromonadaceae</taxon>
        <taxon>Pseudoalteromonas</taxon>
    </lineage>
</organism>
<dbReference type="Proteomes" id="UP000198862">
    <property type="component" value="Unassembled WGS sequence"/>
</dbReference>
<reference evidence="1 2" key="1">
    <citation type="submission" date="2016-10" db="EMBL/GenBank/DDBJ databases">
        <authorList>
            <person name="de Groot N.N."/>
        </authorList>
    </citation>
    <scope>NUCLEOTIDE SEQUENCE [LARGE SCALE GENOMIC DNA]</scope>
    <source>
        <strain evidence="1 2">DSM 6059</strain>
    </source>
</reference>
<keyword evidence="2" id="KW-1185">Reference proteome</keyword>
<proteinExistence type="predicted"/>
<protein>
    <submittedName>
        <fullName evidence="1">Uncharacterized protein</fullName>
    </submittedName>
</protein>
<accession>A0A1I1LID2</accession>
<evidence type="ECO:0000313" key="1">
    <source>
        <dbReference type="EMBL" id="SFC72874.1"/>
    </source>
</evidence>
<name>A0A1I1LID2_9GAMM</name>
<dbReference type="EMBL" id="FOLO01000016">
    <property type="protein sequence ID" value="SFC72874.1"/>
    <property type="molecule type" value="Genomic_DNA"/>
</dbReference>
<sequence>MAIAVNIEGAFGSFLDAKILNLVDLPTIVSKNQNKLSELILNYIK</sequence>